<feature type="region of interest" description="Disordered" evidence="1">
    <location>
        <begin position="31"/>
        <end position="101"/>
    </location>
</feature>
<feature type="compositionally biased region" description="Basic and acidic residues" evidence="1">
    <location>
        <begin position="90"/>
        <end position="101"/>
    </location>
</feature>
<evidence type="ECO:0000256" key="1">
    <source>
        <dbReference type="SAM" id="MobiDB-lite"/>
    </source>
</evidence>
<gene>
    <name evidence="3" type="ORF">OCV47_12365</name>
</gene>
<name>A0ABT2SQ01_9FIRM</name>
<evidence type="ECO:0000256" key="2">
    <source>
        <dbReference type="SAM" id="SignalP"/>
    </source>
</evidence>
<feature type="compositionally biased region" description="Polar residues" evidence="1">
    <location>
        <begin position="78"/>
        <end position="87"/>
    </location>
</feature>
<reference evidence="3 4" key="1">
    <citation type="journal article" date="2021" name="ISME Commun">
        <title>Automated analysis of genomic sequences facilitates high-throughput and comprehensive description of bacteria.</title>
        <authorList>
            <person name="Hitch T.C.A."/>
        </authorList>
    </citation>
    <scope>NUCLEOTIDE SEQUENCE [LARGE SCALE GENOMIC DNA]</scope>
    <source>
        <strain evidence="3 4">Sanger_29</strain>
    </source>
</reference>
<feature type="region of interest" description="Disordered" evidence="1">
    <location>
        <begin position="128"/>
        <end position="182"/>
    </location>
</feature>
<feature type="compositionally biased region" description="Basic and acidic residues" evidence="1">
    <location>
        <begin position="133"/>
        <end position="154"/>
    </location>
</feature>
<feature type="compositionally biased region" description="Basic and acidic residues" evidence="1">
    <location>
        <begin position="213"/>
        <end position="226"/>
    </location>
</feature>
<dbReference type="RefSeq" id="WP_262655389.1">
    <property type="nucleotide sequence ID" value="NZ_JAOQKE010000018.1"/>
</dbReference>
<feature type="chain" id="PRO_5045642275" description="DUF5666 domain-containing protein" evidence="2">
    <location>
        <begin position="29"/>
        <end position="246"/>
    </location>
</feature>
<feature type="signal peptide" evidence="2">
    <location>
        <begin position="1"/>
        <end position="28"/>
    </location>
</feature>
<evidence type="ECO:0000313" key="4">
    <source>
        <dbReference type="Proteomes" id="UP001652338"/>
    </source>
</evidence>
<evidence type="ECO:0008006" key="5">
    <source>
        <dbReference type="Google" id="ProtNLM"/>
    </source>
</evidence>
<feature type="compositionally biased region" description="Basic and acidic residues" evidence="1">
    <location>
        <begin position="172"/>
        <end position="182"/>
    </location>
</feature>
<feature type="compositionally biased region" description="Acidic residues" evidence="1">
    <location>
        <begin position="155"/>
        <end position="171"/>
    </location>
</feature>
<evidence type="ECO:0000313" key="3">
    <source>
        <dbReference type="EMBL" id="MCU6726123.1"/>
    </source>
</evidence>
<organism evidence="3 4">
    <name type="scientific">Muricoprocola aceti</name>
    <dbReference type="NCBI Taxonomy" id="2981772"/>
    <lineage>
        <taxon>Bacteria</taxon>
        <taxon>Bacillati</taxon>
        <taxon>Bacillota</taxon>
        <taxon>Clostridia</taxon>
        <taxon>Lachnospirales</taxon>
        <taxon>Lachnospiraceae</taxon>
        <taxon>Muricoprocola</taxon>
    </lineage>
</organism>
<feature type="region of interest" description="Disordered" evidence="1">
    <location>
        <begin position="206"/>
        <end position="246"/>
    </location>
</feature>
<dbReference type="Proteomes" id="UP001652338">
    <property type="component" value="Unassembled WGS sequence"/>
</dbReference>
<feature type="compositionally biased region" description="Acidic residues" evidence="1">
    <location>
        <begin position="227"/>
        <end position="246"/>
    </location>
</feature>
<feature type="compositionally biased region" description="Basic and acidic residues" evidence="1">
    <location>
        <begin position="38"/>
        <end position="59"/>
    </location>
</feature>
<keyword evidence="4" id="KW-1185">Reference proteome</keyword>
<protein>
    <recommendedName>
        <fullName evidence="5">DUF5666 domain-containing protein</fullName>
    </recommendedName>
</protein>
<accession>A0ABT2SQ01</accession>
<keyword evidence="2" id="KW-0732">Signal</keyword>
<dbReference type="EMBL" id="JAOQKE010000018">
    <property type="protein sequence ID" value="MCU6726123.1"/>
    <property type="molecule type" value="Genomic_DNA"/>
</dbReference>
<sequence length="246" mass="26905">MKNKYMKSMMGLMLSVSLIAGGTIGVYASDTTKTATESTREAAETDSEKTSEKTDAKEDVAEEDAVYGEVKSVDGDTITFTVGTRNEASGMEKPDGQEPDSKDFLTLTSEEREVTVNDDTEIVKGMMFDGEQTDGKVPDGEKPMAEEADQKDTEAVSEEVATEDMSEEETTEDIKAAPEKETLTIDDIKEGDIIKVTYDKDNNVTRIEIMSTPEEKTGDTEEKASEQEEGSEEETTETATEETTES</sequence>
<proteinExistence type="predicted"/>
<comment type="caution">
    <text evidence="3">The sequence shown here is derived from an EMBL/GenBank/DDBJ whole genome shotgun (WGS) entry which is preliminary data.</text>
</comment>